<organism evidence="1 2">
    <name type="scientific">Salmo trutta</name>
    <name type="common">Brown trout</name>
    <dbReference type="NCBI Taxonomy" id="8032"/>
    <lineage>
        <taxon>Eukaryota</taxon>
        <taxon>Metazoa</taxon>
        <taxon>Chordata</taxon>
        <taxon>Craniata</taxon>
        <taxon>Vertebrata</taxon>
        <taxon>Euteleostomi</taxon>
        <taxon>Actinopterygii</taxon>
        <taxon>Neopterygii</taxon>
        <taxon>Teleostei</taxon>
        <taxon>Protacanthopterygii</taxon>
        <taxon>Salmoniformes</taxon>
        <taxon>Salmonidae</taxon>
        <taxon>Salmoninae</taxon>
        <taxon>Salmo</taxon>
    </lineage>
</organism>
<dbReference type="GO" id="GO:0000109">
    <property type="term" value="C:nucleotide-excision repair complex"/>
    <property type="evidence" value="ECO:0007669"/>
    <property type="project" value="TreeGrafter"/>
</dbReference>
<accession>A0A674BMB9</accession>
<dbReference type="PANTHER" id="PTHR46202">
    <property type="entry name" value="DNA EXCISION REPAIR PROTEIN ERCC-8"/>
    <property type="match status" value="1"/>
</dbReference>
<reference evidence="1" key="2">
    <citation type="submission" date="2025-09" db="UniProtKB">
        <authorList>
            <consortium name="Ensembl"/>
        </authorList>
    </citation>
    <scope>IDENTIFICATION</scope>
</reference>
<name>A0A674BMB9_SALTR</name>
<dbReference type="AlphaFoldDB" id="A0A674BMB9"/>
<dbReference type="GO" id="GO:0031464">
    <property type="term" value="C:Cul4A-RING E3 ubiquitin ligase complex"/>
    <property type="evidence" value="ECO:0007669"/>
    <property type="project" value="TreeGrafter"/>
</dbReference>
<dbReference type="SUPFAM" id="SSF50978">
    <property type="entry name" value="WD40 repeat-like"/>
    <property type="match status" value="1"/>
</dbReference>
<dbReference type="InParanoid" id="A0A674BMB9"/>
<sequence length="102" mass="12120">MFGFLTARQAGLDDTLCLRRAGSSRYVHRFSVQWYPYDTGIIVSSSFDKTMKAWDTDTKRYTYILFLFRWNVYCHHMSPISRKHSLIAGLMYINGWYKCSRI</sequence>
<dbReference type="GO" id="GO:0043161">
    <property type="term" value="P:proteasome-mediated ubiquitin-dependent protein catabolic process"/>
    <property type="evidence" value="ECO:0007669"/>
    <property type="project" value="TreeGrafter"/>
</dbReference>
<protein>
    <submittedName>
        <fullName evidence="1">Uncharacterized protein</fullName>
    </submittedName>
</protein>
<dbReference type="Ensembl" id="ENSSTUT00000077038.1">
    <property type="protein sequence ID" value="ENSSTUP00000072574.1"/>
    <property type="gene ID" value="ENSSTUG00000031723.1"/>
</dbReference>
<dbReference type="InterPro" id="IPR015943">
    <property type="entry name" value="WD40/YVTN_repeat-like_dom_sf"/>
</dbReference>
<dbReference type="GO" id="GO:0000209">
    <property type="term" value="P:protein polyubiquitination"/>
    <property type="evidence" value="ECO:0007669"/>
    <property type="project" value="TreeGrafter"/>
</dbReference>
<evidence type="ECO:0000313" key="2">
    <source>
        <dbReference type="Proteomes" id="UP000472277"/>
    </source>
</evidence>
<dbReference type="PANTHER" id="PTHR46202:SF1">
    <property type="entry name" value="DNA EXCISION REPAIR PROTEIN ERCC-8"/>
    <property type="match status" value="1"/>
</dbReference>
<dbReference type="InterPro" id="IPR036322">
    <property type="entry name" value="WD40_repeat_dom_sf"/>
</dbReference>
<dbReference type="GeneTree" id="ENSGT01030000236259"/>
<reference evidence="1" key="1">
    <citation type="submission" date="2025-08" db="UniProtKB">
        <authorList>
            <consortium name="Ensembl"/>
        </authorList>
    </citation>
    <scope>IDENTIFICATION</scope>
</reference>
<dbReference type="Proteomes" id="UP000472277">
    <property type="component" value="Chromosome 27"/>
</dbReference>
<proteinExistence type="predicted"/>
<dbReference type="Gene3D" id="2.130.10.10">
    <property type="entry name" value="YVTN repeat-like/Quinoprotein amine dehydrogenase"/>
    <property type="match status" value="1"/>
</dbReference>
<dbReference type="OMA" id="LMYINGW"/>
<evidence type="ECO:0000313" key="1">
    <source>
        <dbReference type="Ensembl" id="ENSSTUP00000072574.1"/>
    </source>
</evidence>
<dbReference type="GO" id="GO:0006283">
    <property type="term" value="P:transcription-coupled nucleotide-excision repair"/>
    <property type="evidence" value="ECO:0007669"/>
    <property type="project" value="InterPro"/>
</dbReference>
<keyword evidence="2" id="KW-1185">Reference proteome</keyword>
<dbReference type="InterPro" id="IPR042238">
    <property type="entry name" value="Rad28/ERCC8/Ckn1/ATCSA-1"/>
</dbReference>